<dbReference type="EMBL" id="CYXM01000012">
    <property type="protein sequence ID" value="CUN19567.1"/>
    <property type="molecule type" value="Genomic_DNA"/>
</dbReference>
<evidence type="ECO:0000313" key="22">
    <source>
        <dbReference type="EMBL" id="RHL27097.1"/>
    </source>
</evidence>
<dbReference type="EMBL" id="VSTF01000017">
    <property type="protein sequence ID" value="TYL57565.1"/>
    <property type="molecule type" value="Genomic_DNA"/>
</dbReference>
<dbReference type="EMBL" id="QSAE01000159">
    <property type="protein sequence ID" value="RGW31419.1"/>
    <property type="molecule type" value="Genomic_DNA"/>
</dbReference>
<evidence type="ECO:0000313" key="19">
    <source>
        <dbReference type="EMBL" id="RHA93069.1"/>
    </source>
</evidence>
<dbReference type="RefSeq" id="WP_012741137.1">
    <property type="nucleotide sequence ID" value="NZ_AP031452.1"/>
</dbReference>
<evidence type="ECO:0000313" key="12">
    <source>
        <dbReference type="EMBL" id="NSC27775.1"/>
    </source>
</evidence>
<dbReference type="EMBL" id="JAQLYE010000011">
    <property type="protein sequence ID" value="MDB8017931.1"/>
    <property type="molecule type" value="Genomic_DNA"/>
</dbReference>
<reference evidence="11 41" key="4">
    <citation type="journal article" date="2019" name="Nat. Med.">
        <title>A library of human gut bacterial isolates paired with longitudinal multiomics data enables mechanistic microbiome research.</title>
        <authorList>
            <person name="Poyet M."/>
            <person name="Groussin M."/>
            <person name="Gibbons S.M."/>
            <person name="Avila-Pacheco J."/>
            <person name="Jiang X."/>
            <person name="Kearney S.M."/>
            <person name="Perrotta A.R."/>
            <person name="Berdy B."/>
            <person name="Zhao S."/>
            <person name="Lieberman T.D."/>
            <person name="Swanson P.K."/>
            <person name="Smith M."/>
            <person name="Roesemann S."/>
            <person name="Alexander J.E."/>
            <person name="Rich S.A."/>
            <person name="Livny J."/>
            <person name="Vlamakis H."/>
            <person name="Clish C."/>
            <person name="Bullock K."/>
            <person name="Deik A."/>
            <person name="Scott J."/>
            <person name="Pierce K.A."/>
            <person name="Xavier R.J."/>
            <person name="Alm E.J."/>
        </authorList>
    </citation>
    <scope>NUCLEOTIDE SEQUENCE [LARGE SCALE GENOMIC DNA]</scope>
    <source>
        <strain evidence="11 41">BIOML-A5</strain>
    </source>
</reference>
<dbReference type="GO" id="GO:0005524">
    <property type="term" value="F:ATP binding"/>
    <property type="evidence" value="ECO:0007669"/>
    <property type="project" value="UniProtKB-KW"/>
</dbReference>
<feature type="domain" description="ABC transporter" evidence="4">
    <location>
        <begin position="2"/>
        <end position="220"/>
    </location>
</feature>
<reference evidence="12" key="7">
    <citation type="journal article" date="2020" name="Cell Host Microbe">
        <title>Functional and Genomic Variation between Human-Derived Isolates of Lachnospiraceae Reveals Inter- and Intra-Species Diversity.</title>
        <authorList>
            <person name="Sorbara M.T."/>
            <person name="Littmann E.R."/>
            <person name="Fontana E."/>
            <person name="Moody T.U."/>
            <person name="Kohout C.E."/>
            <person name="Gjonbalaj M."/>
            <person name="Eaton V."/>
            <person name="Seok R."/>
            <person name="Leiner I.M."/>
            <person name="Pamer E.G."/>
        </authorList>
    </citation>
    <scope>NUCLEOTIDE SEQUENCE</scope>
    <source>
        <strain evidence="12">MSK.17.79</strain>
    </source>
</reference>
<dbReference type="Proteomes" id="UP000285209">
    <property type="component" value="Unassembled WGS sequence"/>
</dbReference>
<evidence type="ECO:0000256" key="1">
    <source>
        <dbReference type="ARBA" id="ARBA00022448"/>
    </source>
</evidence>
<keyword evidence="1" id="KW-0813">Transport</keyword>
<evidence type="ECO:0000313" key="23">
    <source>
        <dbReference type="EMBL" id="TYL57430.1"/>
    </source>
</evidence>
<dbReference type="Proteomes" id="UP000095602">
    <property type="component" value="Unassembled WGS sequence"/>
</dbReference>
<dbReference type="EMBL" id="QSAZ01000006">
    <property type="protein sequence ID" value="RGW87302.1"/>
    <property type="molecule type" value="Genomic_DNA"/>
</dbReference>
<dbReference type="PANTHER" id="PTHR42939">
    <property type="entry name" value="ABC TRANSPORTER ATP-BINDING PROTEIN ALBC-RELATED"/>
    <property type="match status" value="1"/>
</dbReference>
<dbReference type="Proteomes" id="UP000284835">
    <property type="component" value="Unassembled WGS sequence"/>
</dbReference>
<name>A0A0M6W919_9FIRM</name>
<evidence type="ECO:0000313" key="39">
    <source>
        <dbReference type="Proteomes" id="UP000324325"/>
    </source>
</evidence>
<dbReference type="SUPFAM" id="SSF52540">
    <property type="entry name" value="P-loop containing nucleoside triphosphate hydrolases"/>
    <property type="match status" value="1"/>
</dbReference>
<evidence type="ECO:0000313" key="11">
    <source>
        <dbReference type="EMBL" id="MSD27298.1"/>
    </source>
</evidence>
<evidence type="ECO:0000313" key="6">
    <source>
        <dbReference type="EMBL" id="CUN19567.1"/>
    </source>
</evidence>
<evidence type="ECO:0000313" key="17">
    <source>
        <dbReference type="EMBL" id="RGZ72069.1"/>
    </source>
</evidence>
<dbReference type="EMBL" id="QSHU01000020">
    <property type="protein sequence ID" value="RHC37793.1"/>
    <property type="molecule type" value="Genomic_DNA"/>
</dbReference>
<protein>
    <submittedName>
        <fullName evidence="9">ATP-binding cassette domain-containing protein</fullName>
    </submittedName>
    <submittedName>
        <fullName evidence="6">Glutamine transport ATP-binding protein GlnQ</fullName>
    </submittedName>
</protein>
<accession>A0A0M6W919</accession>
<evidence type="ECO:0000256" key="3">
    <source>
        <dbReference type="ARBA" id="ARBA00022840"/>
    </source>
</evidence>
<dbReference type="Proteomes" id="UP000324327">
    <property type="component" value="Unassembled WGS sequence"/>
</dbReference>
<proteinExistence type="predicted"/>
<evidence type="ECO:0000313" key="20">
    <source>
        <dbReference type="EMBL" id="RHC37793.1"/>
    </source>
</evidence>
<dbReference type="Proteomes" id="UP000283297">
    <property type="component" value="Unassembled WGS sequence"/>
</dbReference>
<dbReference type="InterPro" id="IPR051782">
    <property type="entry name" value="ABC_Transporter_VariousFunc"/>
</dbReference>
<dbReference type="GeneID" id="86987141"/>
<dbReference type="Proteomes" id="UP000095673">
    <property type="component" value="Unassembled WGS sequence"/>
</dbReference>
<evidence type="ECO:0000313" key="9">
    <source>
        <dbReference type="EMBL" id="MCB6961356.1"/>
    </source>
</evidence>
<evidence type="ECO:0000313" key="14">
    <source>
        <dbReference type="EMBL" id="RGW31419.1"/>
    </source>
</evidence>
<evidence type="ECO:0000313" key="8">
    <source>
        <dbReference type="EMBL" id="CUO96349.1"/>
    </source>
</evidence>
<evidence type="ECO:0000313" key="10">
    <source>
        <dbReference type="EMBL" id="MDB8017931.1"/>
    </source>
</evidence>
<dbReference type="OrthoDB" id="9775135at2"/>
<dbReference type="EMBL" id="QSDV01000077">
    <property type="protein sequence ID" value="RGZ12634.1"/>
    <property type="molecule type" value="Genomic_DNA"/>
</dbReference>
<evidence type="ECO:0000313" key="28">
    <source>
        <dbReference type="Proteomes" id="UP000095673"/>
    </source>
</evidence>
<evidence type="ECO:0000313" key="5">
    <source>
        <dbReference type="EMBL" id="CRL32008.1"/>
    </source>
</evidence>
<dbReference type="PANTHER" id="PTHR42939:SF1">
    <property type="entry name" value="ABC TRANSPORTER ATP-BINDING PROTEIN ALBC-RELATED"/>
    <property type="match status" value="1"/>
</dbReference>
<evidence type="ECO:0000313" key="26">
    <source>
        <dbReference type="Proteomes" id="UP000095384"/>
    </source>
</evidence>
<reference evidence="9" key="9">
    <citation type="submission" date="2021-10" db="EMBL/GenBank/DDBJ databases">
        <title>Collection of gut derived symbiotic bacterial strains cultured from healthy donors.</title>
        <authorList>
            <person name="Lin H."/>
            <person name="Littmann E."/>
            <person name="Kohout C."/>
            <person name="Pamer E.G."/>
        </authorList>
    </citation>
    <scope>NUCLEOTIDE SEQUENCE</scope>
    <source>
        <strain evidence="9">DFI.7.28A</strain>
    </source>
</reference>
<evidence type="ECO:0000259" key="4">
    <source>
        <dbReference type="PROSITE" id="PS50893"/>
    </source>
</evidence>
<dbReference type="EMBL" id="JAAILW010000020">
    <property type="protein sequence ID" value="NSC27775.1"/>
    <property type="molecule type" value="Genomic_DNA"/>
</dbReference>
<evidence type="ECO:0000313" key="18">
    <source>
        <dbReference type="EMBL" id="RGZ92772.1"/>
    </source>
</evidence>
<dbReference type="EMBL" id="QSFZ01000004">
    <property type="protein sequence ID" value="RHA93069.1"/>
    <property type="molecule type" value="Genomic_DNA"/>
</dbReference>
<dbReference type="Proteomes" id="UP000465607">
    <property type="component" value="Unassembled WGS sequence"/>
</dbReference>
<dbReference type="EMBL" id="QSEN01000066">
    <property type="protein sequence ID" value="RGZ72069.1"/>
    <property type="molecule type" value="Genomic_DNA"/>
</dbReference>
<evidence type="ECO:0000313" key="31">
    <source>
        <dbReference type="Proteomes" id="UP000283431"/>
    </source>
</evidence>
<dbReference type="AlphaFoldDB" id="A0A0M6W919"/>
<evidence type="ECO:0000313" key="25">
    <source>
        <dbReference type="Proteomes" id="UP000049472"/>
    </source>
</evidence>
<evidence type="ECO:0000313" key="37">
    <source>
        <dbReference type="Proteomes" id="UP000286220"/>
    </source>
</evidence>
<evidence type="ECO:0000313" key="40">
    <source>
        <dbReference type="Proteomes" id="UP000324327"/>
    </source>
</evidence>
<dbReference type="Proteomes" id="UP000324325">
    <property type="component" value="Unassembled WGS sequence"/>
</dbReference>
<evidence type="ECO:0000313" key="35">
    <source>
        <dbReference type="Proteomes" id="UP000285209"/>
    </source>
</evidence>
<dbReference type="Proteomes" id="UP000286220">
    <property type="component" value="Unassembled WGS sequence"/>
</dbReference>
<reference evidence="25" key="2">
    <citation type="submission" date="2015-05" db="EMBL/GenBank/DDBJ databases">
        <authorList>
            <consortium name="Pathogen Informatics"/>
        </authorList>
    </citation>
    <scope>NUCLEOTIDE SEQUENCE [LARGE SCALE GENOMIC DNA]</scope>
    <source>
        <strain evidence="7 26">2789STDY5608860</strain>
        <strain evidence="8 27">2789STDY5834884</strain>
        <strain evidence="6 28">2789STDY5834968</strain>
        <strain evidence="25">T1-815</strain>
    </source>
</reference>
<dbReference type="Proteomes" id="UP000049472">
    <property type="component" value="Unassembled WGS sequence"/>
</dbReference>
<dbReference type="EMBL" id="QRON01000009">
    <property type="protein sequence ID" value="RHL27097.1"/>
    <property type="molecule type" value="Genomic_DNA"/>
</dbReference>
<reference evidence="39 40" key="6">
    <citation type="submission" date="2019-09" db="EMBL/GenBank/DDBJ databases">
        <title>Strain-level analysis of Eubacterium rectale using genomes from metagenomes.</title>
        <authorList>
            <person name="Karcher N."/>
            <person name="Segata N."/>
        </authorList>
    </citation>
    <scope>NUCLEOTIDE SEQUENCE [LARGE SCALE GENOMIC DNA]</scope>
    <source>
        <strain evidence="23 39">L2-21</strain>
        <strain evidence="24 40">T3WBe13</strain>
    </source>
</reference>
<evidence type="ECO:0000313" key="29">
    <source>
        <dbReference type="Proteomes" id="UP000260970"/>
    </source>
</evidence>
<evidence type="ECO:0000313" key="13">
    <source>
        <dbReference type="EMBL" id="RGN24989.1"/>
    </source>
</evidence>
<evidence type="ECO:0000313" key="41">
    <source>
        <dbReference type="Proteomes" id="UP000465607"/>
    </source>
</evidence>
<evidence type="ECO:0000313" key="30">
    <source>
        <dbReference type="Proteomes" id="UP000283297"/>
    </source>
</evidence>
<evidence type="ECO:0000313" key="21">
    <source>
        <dbReference type="EMBL" id="RHD95107.1"/>
    </source>
</evidence>
<dbReference type="Proteomes" id="UP001212823">
    <property type="component" value="Unassembled WGS sequence"/>
</dbReference>
<dbReference type="Proteomes" id="UP001197741">
    <property type="component" value="Unassembled WGS sequence"/>
</dbReference>
<evidence type="ECO:0000313" key="36">
    <source>
        <dbReference type="Proteomes" id="UP000286104"/>
    </source>
</evidence>
<dbReference type="InterPro" id="IPR027417">
    <property type="entry name" value="P-loop_NTPase"/>
</dbReference>
<dbReference type="Proteomes" id="UP000260970">
    <property type="component" value="Unassembled WGS sequence"/>
</dbReference>
<dbReference type="GO" id="GO:0016887">
    <property type="term" value="F:ATP hydrolysis activity"/>
    <property type="evidence" value="ECO:0007669"/>
    <property type="project" value="InterPro"/>
</dbReference>
<dbReference type="EMBL" id="WKQV01000010">
    <property type="protein sequence ID" value="MSD27298.1"/>
    <property type="molecule type" value="Genomic_DNA"/>
</dbReference>
<reference evidence="39 40" key="5">
    <citation type="submission" date="2019-08" db="EMBL/GenBank/DDBJ databases">
        <authorList>
            <person name="Duncan S."/>
            <person name="Walker A."/>
        </authorList>
    </citation>
    <scope>NUCLEOTIDE SEQUENCE [LARGE SCALE GENOMIC DNA]</scope>
    <source>
        <strain evidence="23 39">L2-21</strain>
        <strain evidence="24 40">T3WBe13</strain>
    </source>
</reference>
<evidence type="ECO:0000313" key="27">
    <source>
        <dbReference type="Proteomes" id="UP000095602"/>
    </source>
</evidence>
<reference evidence="29 30" key="3">
    <citation type="submission" date="2018-08" db="EMBL/GenBank/DDBJ databases">
        <title>A genome reference for cultivated species of the human gut microbiota.</title>
        <authorList>
            <person name="Zou Y."/>
            <person name="Xue W."/>
            <person name="Luo G."/>
        </authorList>
    </citation>
    <scope>NUCLEOTIDE SEQUENCE [LARGE SCALE GENOMIC DNA]</scope>
    <source>
        <strain evidence="15 32">AF06-19</strain>
        <strain evidence="14 38">AF12-8</strain>
        <strain evidence="22 30">AF38-24</strain>
        <strain evidence="21 34">AM30-13AC</strain>
        <strain evidence="20 36">AM36-3AA</strain>
        <strain evidence="19 37">AM42-17AT</strain>
        <strain evidence="18 33">AM47-6BH</strain>
        <strain evidence="17 31">AM48-7</strain>
        <strain evidence="16 35">AM54-25XD</strain>
        <strain evidence="13 29">OM05-6AA</strain>
    </source>
</reference>
<organism evidence="5 25">
    <name type="scientific">Agathobacter rectalis</name>
    <dbReference type="NCBI Taxonomy" id="39491"/>
    <lineage>
        <taxon>Bacteria</taxon>
        <taxon>Bacillati</taxon>
        <taxon>Bacillota</taxon>
        <taxon>Clostridia</taxon>
        <taxon>Lachnospirales</taxon>
        <taxon>Lachnospiraceae</taxon>
        <taxon>Agathobacter</taxon>
    </lineage>
</organism>
<sequence length="220" mass="24881">MLELIDIKKRYGSKEVLHGISIKFENGIYGLIGPNGSGKSTIMNIMSDVLDMSSGKILYNGTDIKELDDRYREKIGFLPQNVGYYPNFTAKKTIEYFGYLRGVNKKELDSNVEQVLRDVNLYENRNDKVKSFSGGMKQRLGIAITCVANPEIIIFDEPTVGLDPEERARFKNLIRKLSKTKTIVLSTHILSDVEEVADYIILIKEGCLTKFEKIGGKDNE</sequence>
<keyword evidence="25" id="KW-1185">Reference proteome</keyword>
<dbReference type="PROSITE" id="PS50893">
    <property type="entry name" value="ABC_TRANSPORTER_2"/>
    <property type="match status" value="1"/>
</dbReference>
<dbReference type="Proteomes" id="UP000095384">
    <property type="component" value="Unassembled WGS sequence"/>
</dbReference>
<dbReference type="EMBL" id="JAJCJQ010000017">
    <property type="protein sequence ID" value="MCB6961356.1"/>
    <property type="molecule type" value="Genomic_DNA"/>
</dbReference>
<reference evidence="10" key="10">
    <citation type="submission" date="2023-01" db="EMBL/GenBank/DDBJ databases">
        <title>Human gut microbiome strain richness.</title>
        <authorList>
            <person name="Chen-Liaw A."/>
        </authorList>
    </citation>
    <scope>NUCLEOTIDE SEQUENCE</scope>
    <source>
        <strain evidence="10">1001283st1_D2_1001283B150209_150212</strain>
    </source>
</reference>
<dbReference type="EMBL" id="VSTG01000011">
    <property type="protein sequence ID" value="TYL57430.1"/>
    <property type="molecule type" value="Genomic_DNA"/>
</dbReference>
<dbReference type="Proteomes" id="UP000283431">
    <property type="component" value="Unassembled WGS sequence"/>
</dbReference>
<dbReference type="Proteomes" id="UP000286104">
    <property type="component" value="Unassembled WGS sequence"/>
</dbReference>
<dbReference type="SMART" id="SM00382">
    <property type="entry name" value="AAA"/>
    <property type="match status" value="1"/>
</dbReference>
<gene>
    <name evidence="6" type="primary">glnQ</name>
    <name evidence="22" type="ORF">DW028_12190</name>
    <name evidence="21" type="ORF">DW775_07395</name>
    <name evidence="20" type="ORF">DW848_12900</name>
    <name evidence="19" type="ORF">DW912_05220</name>
    <name evidence="18" type="ORF">DW967_08385</name>
    <name evidence="17" type="ORF">DW975_16205</name>
    <name evidence="15" type="ORF">DWV45_07675</name>
    <name evidence="14" type="ORF">DWV78_16950</name>
    <name evidence="16" type="ORF">DXA03_16090</name>
    <name evidence="13" type="ORF">DXB72_04300</name>
    <name evidence="7" type="ORF">ERS852417_01591</name>
    <name evidence="8" type="ORF">ERS852497_01423</name>
    <name evidence="6" type="ORF">ERS852580_02454</name>
    <name evidence="24" type="ORF">FYL31_12505</name>
    <name evidence="23" type="ORF">FYL37_08920</name>
    <name evidence="12" type="ORF">G4319_10540</name>
    <name evidence="11" type="ORF">GKE44_09035</name>
    <name evidence="9" type="ORF">LIZ82_10725</name>
    <name evidence="10" type="ORF">PNE45_07785</name>
    <name evidence="5" type="ORF">T1815_02601</name>
</gene>
<dbReference type="Proteomes" id="UP001193670">
    <property type="component" value="Unassembled WGS sequence"/>
</dbReference>
<evidence type="ECO:0000313" key="16">
    <source>
        <dbReference type="EMBL" id="RGZ12634.1"/>
    </source>
</evidence>
<dbReference type="InterPro" id="IPR003439">
    <property type="entry name" value="ABC_transporter-like_ATP-bd"/>
</dbReference>
<keyword evidence="2" id="KW-0547">Nucleotide-binding</keyword>
<keyword evidence="3 6" id="KW-0067">ATP-binding</keyword>
<evidence type="ECO:0000256" key="2">
    <source>
        <dbReference type="ARBA" id="ARBA00022741"/>
    </source>
</evidence>
<dbReference type="Proteomes" id="UP000283721">
    <property type="component" value="Unassembled WGS sequence"/>
</dbReference>
<dbReference type="EMBL" id="CVRQ01000001">
    <property type="protein sequence ID" value="CRL32008.1"/>
    <property type="molecule type" value="Genomic_DNA"/>
</dbReference>
<dbReference type="EMBL" id="CYYW01000009">
    <property type="protein sequence ID" value="CUO10068.1"/>
    <property type="molecule type" value="Genomic_DNA"/>
</dbReference>
<evidence type="ECO:0000313" key="34">
    <source>
        <dbReference type="Proteomes" id="UP000284835"/>
    </source>
</evidence>
<dbReference type="Pfam" id="PF00005">
    <property type="entry name" value="ABC_tran"/>
    <property type="match status" value="1"/>
</dbReference>
<evidence type="ECO:0000313" key="7">
    <source>
        <dbReference type="EMBL" id="CUO10068.1"/>
    </source>
</evidence>
<dbReference type="InterPro" id="IPR003593">
    <property type="entry name" value="AAA+_ATPase"/>
</dbReference>
<evidence type="ECO:0000313" key="38">
    <source>
        <dbReference type="Proteomes" id="UP000286581"/>
    </source>
</evidence>
<dbReference type="Proteomes" id="UP000283683">
    <property type="component" value="Unassembled WGS sequence"/>
</dbReference>
<dbReference type="EMBL" id="QSUG01000003">
    <property type="protein sequence ID" value="RGN24989.1"/>
    <property type="molecule type" value="Genomic_DNA"/>
</dbReference>
<dbReference type="EMBL" id="CZAJ01000011">
    <property type="protein sequence ID" value="CUO96349.1"/>
    <property type="molecule type" value="Genomic_DNA"/>
</dbReference>
<reference evidence="5" key="1">
    <citation type="submission" date="2015-05" db="EMBL/GenBank/DDBJ databases">
        <authorList>
            <person name="Wang D.B."/>
            <person name="Wang M."/>
        </authorList>
    </citation>
    <scope>NUCLEOTIDE SEQUENCE [LARGE SCALE GENOMIC DNA]</scope>
    <source>
        <strain evidence="5">T1-815</strain>
    </source>
</reference>
<dbReference type="Gene3D" id="3.40.50.300">
    <property type="entry name" value="P-loop containing nucleotide triphosphate hydrolases"/>
    <property type="match status" value="1"/>
</dbReference>
<dbReference type="EMBL" id="QSJS01000007">
    <property type="protein sequence ID" value="RHD95107.1"/>
    <property type="molecule type" value="Genomic_DNA"/>
</dbReference>
<reference evidence="12" key="8">
    <citation type="submission" date="2020-02" db="EMBL/GenBank/DDBJ databases">
        <authorList>
            <person name="Littmann E."/>
            <person name="Sorbara M."/>
        </authorList>
    </citation>
    <scope>NUCLEOTIDE SEQUENCE</scope>
    <source>
        <strain evidence="12">MSK.17.79</strain>
    </source>
</reference>
<evidence type="ECO:0000313" key="32">
    <source>
        <dbReference type="Proteomes" id="UP000283683"/>
    </source>
</evidence>
<dbReference type="Proteomes" id="UP000286581">
    <property type="component" value="Unassembled WGS sequence"/>
</dbReference>
<evidence type="ECO:0000313" key="33">
    <source>
        <dbReference type="Proteomes" id="UP000283721"/>
    </source>
</evidence>
<evidence type="ECO:0000313" key="15">
    <source>
        <dbReference type="EMBL" id="RGW87302.1"/>
    </source>
</evidence>
<dbReference type="OMA" id="LRRDMWK"/>
<dbReference type="EMBL" id="QSES01000013">
    <property type="protein sequence ID" value="RGZ92772.1"/>
    <property type="molecule type" value="Genomic_DNA"/>
</dbReference>
<evidence type="ECO:0000313" key="24">
    <source>
        <dbReference type="EMBL" id="TYL57565.1"/>
    </source>
</evidence>